<dbReference type="SUPFAM" id="SSF54211">
    <property type="entry name" value="Ribosomal protein S5 domain 2-like"/>
    <property type="match status" value="1"/>
</dbReference>
<gene>
    <name evidence="4" type="ORF">GCM10010274_38850</name>
</gene>
<dbReference type="Proteomes" id="UP000636661">
    <property type="component" value="Unassembled WGS sequence"/>
</dbReference>
<reference evidence="4" key="2">
    <citation type="submission" date="2020-09" db="EMBL/GenBank/DDBJ databases">
        <authorList>
            <person name="Sun Q."/>
            <person name="Ohkuma M."/>
        </authorList>
    </citation>
    <scope>NUCLEOTIDE SEQUENCE</scope>
    <source>
        <strain evidence="4">JCM 4391</strain>
    </source>
</reference>
<evidence type="ECO:0000313" key="5">
    <source>
        <dbReference type="Proteomes" id="UP000636661"/>
    </source>
</evidence>
<evidence type="ECO:0000313" key="4">
    <source>
        <dbReference type="EMBL" id="GGU46654.1"/>
    </source>
</evidence>
<proteinExistence type="predicted"/>
<protein>
    <submittedName>
        <fullName evidence="4">Kinase</fullName>
    </submittedName>
</protein>
<dbReference type="AlphaFoldDB" id="A0A918HZA4"/>
<dbReference type="PIRSF" id="PIRSF033887">
    <property type="entry name" value="PduX"/>
    <property type="match status" value="1"/>
</dbReference>
<organism evidence="4 5">
    <name type="scientific">Streptomyces lavendofoliae</name>
    <dbReference type="NCBI Taxonomy" id="67314"/>
    <lineage>
        <taxon>Bacteria</taxon>
        <taxon>Bacillati</taxon>
        <taxon>Actinomycetota</taxon>
        <taxon>Actinomycetes</taxon>
        <taxon>Kitasatosporales</taxon>
        <taxon>Streptomycetaceae</taxon>
        <taxon>Streptomyces</taxon>
    </lineage>
</organism>
<comment type="caution">
    <text evidence="4">The sequence shown here is derived from an EMBL/GenBank/DDBJ whole genome shotgun (WGS) entry which is preliminary data.</text>
</comment>
<evidence type="ECO:0000256" key="2">
    <source>
        <dbReference type="SAM" id="MobiDB-lite"/>
    </source>
</evidence>
<dbReference type="InterPro" id="IPR012363">
    <property type="entry name" value="PduX"/>
</dbReference>
<dbReference type="EMBL" id="BMTP01000009">
    <property type="protein sequence ID" value="GGU46654.1"/>
    <property type="molecule type" value="Genomic_DNA"/>
</dbReference>
<evidence type="ECO:0000259" key="3">
    <source>
        <dbReference type="Pfam" id="PF00288"/>
    </source>
</evidence>
<accession>A0A918HZA4</accession>
<dbReference type="RefSeq" id="WP_189552128.1">
    <property type="nucleotide sequence ID" value="NZ_BMTP01000009.1"/>
</dbReference>
<dbReference type="InterPro" id="IPR014721">
    <property type="entry name" value="Ribsml_uS5_D2-typ_fold_subgr"/>
</dbReference>
<name>A0A918HZA4_9ACTN</name>
<reference evidence="4" key="1">
    <citation type="journal article" date="2014" name="Int. J. Syst. Evol. Microbiol.">
        <title>Complete genome sequence of Corynebacterium casei LMG S-19264T (=DSM 44701T), isolated from a smear-ripened cheese.</title>
        <authorList>
            <consortium name="US DOE Joint Genome Institute (JGI-PGF)"/>
            <person name="Walter F."/>
            <person name="Albersmeier A."/>
            <person name="Kalinowski J."/>
            <person name="Ruckert C."/>
        </authorList>
    </citation>
    <scope>NUCLEOTIDE SEQUENCE</scope>
    <source>
        <strain evidence="4">JCM 4391</strain>
    </source>
</reference>
<keyword evidence="1 4" id="KW-0808">Transferase</keyword>
<dbReference type="GO" id="GO:0005524">
    <property type="term" value="F:ATP binding"/>
    <property type="evidence" value="ECO:0007669"/>
    <property type="project" value="InterPro"/>
</dbReference>
<dbReference type="Pfam" id="PF00288">
    <property type="entry name" value="GHMP_kinases_N"/>
    <property type="match status" value="1"/>
</dbReference>
<sequence length="330" mass="35036">MRPADGAGVIAPQTAPLTAPQTAPQAAPRIARQAGPQAGPSPTGTGSAPGTFGELLQGATAHEQLDFLVTLPIDRGATAVFTAGPERAGVSVFPAHKHRARHLAELMLSEYGFGGGGHLHLRGELPEGKGLASSSADLTATARAVARALGLQAGPETVEHFLRRIEPTDGVMYPGIVSYYHREVRLRERIGTLPPLTIVGVEEGGVVDTIEFNRRPKDFSRAERLEYEDLLARVTHAVRGGDLRAVGEVATRSAVMNERLRPKRLLRQMIAISRDVDALGVAVAHSGTALGVLIARSDPEYTRKASEARDRAARLAGAATLYHSCRQPAS</sequence>
<keyword evidence="5" id="KW-1185">Reference proteome</keyword>
<dbReference type="InterPro" id="IPR006204">
    <property type="entry name" value="GHMP_kinase_N_dom"/>
</dbReference>
<feature type="domain" description="GHMP kinase N-terminal" evidence="3">
    <location>
        <begin position="102"/>
        <end position="167"/>
    </location>
</feature>
<dbReference type="InterPro" id="IPR020568">
    <property type="entry name" value="Ribosomal_Su5_D2-typ_SF"/>
</dbReference>
<feature type="compositionally biased region" description="Low complexity" evidence="2">
    <location>
        <begin position="11"/>
        <end position="51"/>
    </location>
</feature>
<dbReference type="Gene3D" id="3.30.230.10">
    <property type="match status" value="1"/>
</dbReference>
<keyword evidence="1 4" id="KW-0418">Kinase</keyword>
<feature type="region of interest" description="Disordered" evidence="2">
    <location>
        <begin position="1"/>
        <end position="53"/>
    </location>
</feature>
<dbReference type="GO" id="GO:0016301">
    <property type="term" value="F:kinase activity"/>
    <property type="evidence" value="ECO:0007669"/>
    <property type="project" value="UniProtKB-KW"/>
</dbReference>
<evidence type="ECO:0000256" key="1">
    <source>
        <dbReference type="ARBA" id="ARBA00022777"/>
    </source>
</evidence>